<dbReference type="AlphaFoldDB" id="A0A8H7EAH2"/>
<keyword evidence="7 16" id="KW-0747">Spliceosome</keyword>
<evidence type="ECO:0000256" key="12">
    <source>
        <dbReference type="ARBA" id="ARBA00023187"/>
    </source>
</evidence>
<evidence type="ECO:0000313" key="20">
    <source>
        <dbReference type="Proteomes" id="UP000596902"/>
    </source>
</evidence>
<dbReference type="Pfam" id="PF08606">
    <property type="entry name" value="Prp19"/>
    <property type="match status" value="1"/>
</dbReference>
<feature type="non-terminal residue" evidence="19">
    <location>
        <position position="1185"/>
    </location>
</feature>
<feature type="compositionally biased region" description="Pro residues" evidence="17">
    <location>
        <begin position="1078"/>
        <end position="1091"/>
    </location>
</feature>
<evidence type="ECO:0000256" key="15">
    <source>
        <dbReference type="PROSITE-ProRule" id="PRU00221"/>
    </source>
</evidence>
<evidence type="ECO:0000256" key="3">
    <source>
        <dbReference type="ARBA" id="ARBA00006388"/>
    </source>
</evidence>
<dbReference type="EC" id="2.3.2.27" evidence="16"/>
<dbReference type="GO" id="GO:0061630">
    <property type="term" value="F:ubiquitin protein ligase activity"/>
    <property type="evidence" value="ECO:0007669"/>
    <property type="project" value="UniProtKB-UniRule"/>
</dbReference>
<dbReference type="GO" id="GO:0070534">
    <property type="term" value="P:protein K63-linked ubiquitination"/>
    <property type="evidence" value="ECO:0007669"/>
    <property type="project" value="UniProtKB-UniRule"/>
</dbReference>
<comment type="function">
    <text evidence="16">Ubiquitin-protein ligase which is mainly involved pre-mRNA splicing and DNA repair. Required for pre-mRNA splicing as component of the spliceosome.</text>
</comment>
<dbReference type="Pfam" id="PF00400">
    <property type="entry name" value="WD40"/>
    <property type="match status" value="1"/>
</dbReference>
<keyword evidence="12 16" id="KW-0508">mRNA splicing</keyword>
<dbReference type="InterPro" id="IPR001680">
    <property type="entry name" value="WD40_rpt"/>
</dbReference>
<dbReference type="PANTHER" id="PTHR43995">
    <property type="entry name" value="PRE-MRNA-PROCESSING FACTOR 19"/>
    <property type="match status" value="1"/>
</dbReference>
<evidence type="ECO:0000259" key="18">
    <source>
        <dbReference type="PROSITE" id="PS51698"/>
    </source>
</evidence>
<evidence type="ECO:0000256" key="9">
    <source>
        <dbReference type="ARBA" id="ARBA00022763"/>
    </source>
</evidence>
<evidence type="ECO:0000256" key="6">
    <source>
        <dbReference type="ARBA" id="ARBA00022679"/>
    </source>
</evidence>
<keyword evidence="8" id="KW-0677">Repeat</keyword>
<comment type="catalytic activity">
    <reaction evidence="16">
        <text>S-ubiquitinyl-[E2 ubiquitin-conjugating enzyme]-L-cysteine + [acceptor protein]-L-lysine = [E2 ubiquitin-conjugating enzyme]-L-cysteine + N(6)-ubiquitinyl-[acceptor protein]-L-lysine.</text>
        <dbReference type="EC" id="2.3.2.27"/>
    </reaction>
</comment>
<dbReference type="InterPro" id="IPR015943">
    <property type="entry name" value="WD40/YVTN_repeat-like_dom_sf"/>
</dbReference>
<feature type="region of interest" description="Disordered" evidence="17">
    <location>
        <begin position="555"/>
        <end position="575"/>
    </location>
</feature>
<dbReference type="UniPathway" id="UPA00143"/>
<dbReference type="GO" id="GO:0003755">
    <property type="term" value="F:peptidyl-prolyl cis-trans isomerase activity"/>
    <property type="evidence" value="ECO:0007669"/>
    <property type="project" value="UniProtKB-KW"/>
</dbReference>
<keyword evidence="11" id="KW-0413">Isomerase</keyword>
<dbReference type="GO" id="GO:0000398">
    <property type="term" value="P:mRNA splicing, via spliceosome"/>
    <property type="evidence" value="ECO:0007669"/>
    <property type="project" value="InterPro"/>
</dbReference>
<dbReference type="FunFam" id="3.30.40.10:FF:000027">
    <property type="entry name" value="Pre-mRNA-processing factor 19, putative"/>
    <property type="match status" value="1"/>
</dbReference>
<comment type="similarity">
    <text evidence="3 16">Belongs to the WD repeat PRP19 family.</text>
</comment>
<feature type="repeat" description="WD" evidence="15">
    <location>
        <begin position="404"/>
        <end position="438"/>
    </location>
</feature>
<comment type="caution">
    <text evidence="19">The sequence shown here is derived from an EMBL/GenBank/DDBJ whole genome shotgun (WGS) entry which is preliminary data.</text>
</comment>
<feature type="compositionally biased region" description="Low complexity" evidence="17">
    <location>
        <begin position="751"/>
        <end position="761"/>
    </location>
</feature>
<dbReference type="InterPro" id="IPR055340">
    <property type="entry name" value="RING-Ubox_PRP19"/>
</dbReference>
<keyword evidence="20" id="KW-1185">Reference proteome</keyword>
<dbReference type="Gene3D" id="3.30.40.10">
    <property type="entry name" value="Zinc/RING finger domain, C3HC4 (zinc finger)"/>
    <property type="match status" value="1"/>
</dbReference>
<evidence type="ECO:0000256" key="10">
    <source>
        <dbReference type="ARBA" id="ARBA00022786"/>
    </source>
</evidence>
<dbReference type="InterPro" id="IPR013915">
    <property type="entry name" value="Prp19_cc"/>
</dbReference>
<keyword evidence="10 16" id="KW-0833">Ubl conjugation pathway</keyword>
<keyword evidence="9 16" id="KW-0227">DNA damage</keyword>
<evidence type="ECO:0000256" key="2">
    <source>
        <dbReference type="ARBA" id="ARBA00004906"/>
    </source>
</evidence>
<proteinExistence type="inferred from homology"/>
<dbReference type="GO" id="GO:0000974">
    <property type="term" value="C:Prp19 complex"/>
    <property type="evidence" value="ECO:0007669"/>
    <property type="project" value="UniProtKB-UniRule"/>
</dbReference>
<dbReference type="GeneID" id="62209388"/>
<dbReference type="SUPFAM" id="SSF57850">
    <property type="entry name" value="RING/U-box"/>
    <property type="match status" value="1"/>
</dbReference>
<dbReference type="InterPro" id="IPR013979">
    <property type="entry name" value="TIF_beta_prop-like"/>
</dbReference>
<keyword evidence="14 16" id="KW-0539">Nucleus</keyword>
<dbReference type="GO" id="GO:0016874">
    <property type="term" value="F:ligase activity"/>
    <property type="evidence" value="ECO:0007669"/>
    <property type="project" value="UniProtKB-KW"/>
</dbReference>
<feature type="region of interest" description="Disordered" evidence="17">
    <location>
        <begin position="1073"/>
        <end position="1102"/>
    </location>
</feature>
<dbReference type="GO" id="GO:0071006">
    <property type="term" value="C:U2-type catalytic step 1 spliceosome"/>
    <property type="evidence" value="ECO:0007669"/>
    <property type="project" value="TreeGrafter"/>
</dbReference>
<keyword evidence="4 15" id="KW-0853">WD repeat</keyword>
<dbReference type="Proteomes" id="UP000596902">
    <property type="component" value="Unassembled WGS sequence"/>
</dbReference>
<dbReference type="PROSITE" id="PS50082">
    <property type="entry name" value="WD_REPEATS_2"/>
    <property type="match status" value="2"/>
</dbReference>
<dbReference type="GO" id="GO:0006281">
    <property type="term" value="P:DNA repair"/>
    <property type="evidence" value="ECO:0007669"/>
    <property type="project" value="UniProtKB-KW"/>
</dbReference>
<evidence type="ECO:0000256" key="4">
    <source>
        <dbReference type="ARBA" id="ARBA00022574"/>
    </source>
</evidence>
<dbReference type="CDD" id="cd16656">
    <property type="entry name" value="RING-Ubox_PRP19"/>
    <property type="match status" value="1"/>
</dbReference>
<keyword evidence="13 16" id="KW-0234">DNA repair</keyword>
<feature type="repeat" description="WD" evidence="15">
    <location>
        <begin position="356"/>
        <end position="397"/>
    </location>
</feature>
<keyword evidence="5 16" id="KW-0507">mRNA processing</keyword>
<accession>A0A8H7EAH2</accession>
<evidence type="ECO:0000256" key="16">
    <source>
        <dbReference type="RuleBase" id="RU367101"/>
    </source>
</evidence>
<dbReference type="SMART" id="SM00504">
    <property type="entry name" value="Ubox"/>
    <property type="match status" value="1"/>
</dbReference>
<feature type="domain" description="U-box" evidence="18">
    <location>
        <begin position="81"/>
        <end position="156"/>
    </location>
</feature>
<evidence type="ECO:0000313" key="19">
    <source>
        <dbReference type="EMBL" id="KAF7670712.1"/>
    </source>
</evidence>
<dbReference type="RefSeq" id="XP_038781106.1">
    <property type="nucleotide sequence ID" value="XM_038936210.1"/>
</dbReference>
<reference evidence="19" key="2">
    <citation type="submission" date="2020-08" db="EMBL/GenBank/DDBJ databases">
        <title>Draft Genome Sequence of Cumin Blight Pathogen Alternaria burnsii.</title>
        <authorList>
            <person name="Feng Z."/>
        </authorList>
    </citation>
    <scope>NUCLEOTIDE SEQUENCE</scope>
    <source>
        <strain evidence="19">CBS107.38</strain>
    </source>
</reference>
<comment type="subcellular location">
    <subcellularLocation>
        <location evidence="1 16">Nucleus</location>
    </subcellularLocation>
</comment>
<comment type="subunit">
    <text evidence="16">Homotetramer.</text>
</comment>
<evidence type="ECO:0000256" key="7">
    <source>
        <dbReference type="ARBA" id="ARBA00022728"/>
    </source>
</evidence>
<name>A0A8H7EAH2_9PLEO</name>
<evidence type="ECO:0000256" key="14">
    <source>
        <dbReference type="ARBA" id="ARBA00023242"/>
    </source>
</evidence>
<dbReference type="InterPro" id="IPR036322">
    <property type="entry name" value="WD40_repeat_dom_sf"/>
</dbReference>
<dbReference type="InterPro" id="IPR003613">
    <property type="entry name" value="Ubox_domain"/>
</dbReference>
<feature type="compositionally biased region" description="Basic and acidic residues" evidence="17">
    <location>
        <begin position="860"/>
        <end position="879"/>
    </location>
</feature>
<dbReference type="PANTHER" id="PTHR43995:SF1">
    <property type="entry name" value="PRE-MRNA-PROCESSING FACTOR 19"/>
    <property type="match status" value="1"/>
</dbReference>
<dbReference type="GO" id="GO:0005737">
    <property type="term" value="C:cytoplasm"/>
    <property type="evidence" value="ECO:0007669"/>
    <property type="project" value="TreeGrafter"/>
</dbReference>
<dbReference type="InterPro" id="IPR013083">
    <property type="entry name" value="Znf_RING/FYVE/PHD"/>
</dbReference>
<dbReference type="SMART" id="SM00320">
    <property type="entry name" value="WD40"/>
    <property type="match status" value="5"/>
</dbReference>
<organism evidence="19 20">
    <name type="scientific">Alternaria burnsii</name>
    <dbReference type="NCBI Taxonomy" id="1187904"/>
    <lineage>
        <taxon>Eukaryota</taxon>
        <taxon>Fungi</taxon>
        <taxon>Dikarya</taxon>
        <taxon>Ascomycota</taxon>
        <taxon>Pezizomycotina</taxon>
        <taxon>Dothideomycetes</taxon>
        <taxon>Pleosporomycetidae</taxon>
        <taxon>Pleosporales</taxon>
        <taxon>Pleosporineae</taxon>
        <taxon>Pleosporaceae</taxon>
        <taxon>Alternaria</taxon>
        <taxon>Alternaria sect. Alternaria</taxon>
    </lineage>
</organism>
<comment type="pathway">
    <text evidence="2 16">Protein modification; protein ubiquitination.</text>
</comment>
<dbReference type="Gene3D" id="2.130.10.10">
    <property type="entry name" value="YVTN repeat-like/Quinoprotein amine dehydrogenase"/>
    <property type="match status" value="1"/>
</dbReference>
<dbReference type="PROSITE" id="PS51698">
    <property type="entry name" value="U_BOX"/>
    <property type="match status" value="1"/>
</dbReference>
<keyword evidence="19" id="KW-0436">Ligase</keyword>
<evidence type="ECO:0000256" key="13">
    <source>
        <dbReference type="ARBA" id="ARBA00023204"/>
    </source>
</evidence>
<feature type="region of interest" description="Disordered" evidence="17">
    <location>
        <begin position="842"/>
        <end position="892"/>
    </location>
</feature>
<evidence type="ECO:0000256" key="8">
    <source>
        <dbReference type="ARBA" id="ARBA00022737"/>
    </source>
</evidence>
<dbReference type="InterPro" id="IPR038959">
    <property type="entry name" value="Prp19"/>
</dbReference>
<keyword evidence="6 16" id="KW-0808">Transferase</keyword>
<dbReference type="EMBL" id="JAAABM010000029">
    <property type="protein sequence ID" value="KAF7670712.1"/>
    <property type="molecule type" value="Genomic_DNA"/>
</dbReference>
<evidence type="ECO:0000256" key="5">
    <source>
        <dbReference type="ARBA" id="ARBA00022664"/>
    </source>
</evidence>
<sequence>RRSLLHGLATMREPKMERGGVIGSAEGHYNCLTARRPSGLGLNMSLVERLGRGRARSKLLARFQSQDRKVNERDSNNHQHANPATMLCAISGEAPREPVASRKSGNVFEKRLIEAHISEHHTDPVTGEDLATEDLIELKSPNVVTPRAPNFTSIPAMLSAFQNEWDALVLETHTLKQHLAQTRQELSTALYQNDAATRVIARISKERDEAREALSNVTISGGGQGDAMQVDGQGLPQQLVALVEETQQTLFGTRRKRPVPADWTSGDAISNYDIAKTTDSLYPGSSKIAVNEAQNVLFGGADGTAGVYSLTQGKVLETFNAGSAVTSVAWWGERALVGTSAGTVKVFSTGDDVAQIGSHAGAVTSMSVHPSGKMLATAGADKRYAIHELTTFKTVSQVYVEAEITCVSFHVDGMLFFIGSSDGNIRIYDIKTGTQMAELATSAPVVDLKFSENGTWFAVVQENSSSVAIWDIRKQAAIHTLESGSPVNSVSWDYTGQFLAIGGTGSVSVQQYTKATKSWAELVRKAAPAKDVAWGGRAENVVALTTEGGLAMSNVPSATTVSPKSAPQDTRRAQPSLNLSSVLLFPAATPPTSTHGRTLSLTSGMEGEALPFGYTHRQQKRSHAQMDQEEVSLPHGLPFLDSNDREAPLPTHYPDSDDDHIYVPPREDHEEVSLPHGLPFLDSNDREAAPPTHYPDSDDDQMYIPPNEDHEPLTRYDFGLGAAPHFGREATPSFESALRSHARPPLERADSSTSAARSRTAGSYLSRVEHMASSATRRFAGDGFDYRRPAGSAQGLGAVASVDLTGDDTDEDDTIHVRQDDTIHVRQDDTIHVRQDNNVIDLTADDSGYGASHDGQIPRQAREQRRERERQREQQESHSHRNRRHAPRLPRGMDIIIDLDNGDEEWNVDAPAPAPGQAPSSPEIEFISSRTIPGGRRPRVPLSPPLLSPRLPNGLPIINGLPRDNSDGDEEVEFLRANALPEHEQRRRQANEQMDNVLDLITLNGRFTHLRAQIERFHDQVNRTRTQFGNQQEPVAPSRSASRGRAPHIRVGVGAFMAPVMDFEMVGFEIGPRGGREAPPPPPTYTAPPKAPEGFTRSPEEDGGALVCPNCEDELCVGGDETKRQVWIVKGCGHVYCGECTTNRFLKRSAKGKERTANTLPFKTCVVDGCDKNVTHKKSMIQVFL</sequence>
<gene>
    <name evidence="19" type="ORF">GT037_011163</name>
</gene>
<keyword evidence="11" id="KW-0697">Rotamase</keyword>
<feature type="region of interest" description="Disordered" evidence="17">
    <location>
        <begin position="617"/>
        <end position="708"/>
    </location>
</feature>
<evidence type="ECO:0000256" key="17">
    <source>
        <dbReference type="SAM" id="MobiDB-lite"/>
    </source>
</evidence>
<reference evidence="19" key="1">
    <citation type="submission" date="2020-01" db="EMBL/GenBank/DDBJ databases">
        <authorList>
            <person name="Feng Z.H.Z."/>
        </authorList>
    </citation>
    <scope>NUCLEOTIDE SEQUENCE</scope>
    <source>
        <strain evidence="19">CBS107.38</strain>
    </source>
</reference>
<feature type="region of interest" description="Disordered" evidence="17">
    <location>
        <begin position="732"/>
        <end position="761"/>
    </location>
</feature>
<evidence type="ECO:0000256" key="1">
    <source>
        <dbReference type="ARBA" id="ARBA00004123"/>
    </source>
</evidence>
<feature type="compositionally biased region" description="Basic and acidic residues" evidence="17">
    <location>
        <begin position="659"/>
        <end position="673"/>
    </location>
</feature>
<dbReference type="Pfam" id="PF08662">
    <property type="entry name" value="eIF2A"/>
    <property type="match status" value="1"/>
</dbReference>
<dbReference type="SUPFAM" id="SSF50978">
    <property type="entry name" value="WD40 repeat-like"/>
    <property type="match status" value="1"/>
</dbReference>
<evidence type="ECO:0000256" key="11">
    <source>
        <dbReference type="ARBA" id="ARBA00023110"/>
    </source>
</evidence>
<protein>
    <recommendedName>
        <fullName evidence="16">Pre-mRNA-processing factor 19</fullName>
        <ecNumber evidence="16">2.3.2.27</ecNumber>
    </recommendedName>
</protein>